<dbReference type="OrthoDB" id="9803010at2"/>
<dbReference type="Pfam" id="PF01370">
    <property type="entry name" value="Epimerase"/>
    <property type="match status" value="1"/>
</dbReference>
<evidence type="ECO:0000313" key="4">
    <source>
        <dbReference type="Proteomes" id="UP000309819"/>
    </source>
</evidence>
<gene>
    <name evidence="3" type="ORF">FEM01_02470</name>
</gene>
<evidence type="ECO:0000259" key="2">
    <source>
        <dbReference type="Pfam" id="PF01370"/>
    </source>
</evidence>
<keyword evidence="4" id="KW-1185">Reference proteome</keyword>
<sequence length="334" mass="37943">MPILITGAAGFIGFHLARRLCQQGVEVIGVDNLNPYYSIELKHARLRQLMAWPNFSFQHLDITDAPGLMQLLARHRFSEVVHLAAQAGVRYSLDNPGAYGESNLVGFLNVLEACRHCPPRHLVYASSSSVYGANAKLPFSEQDPVEQPVSFYAASKRANELMAHSYAHLYRLPMTGLRFFTVYGPWGRPDMALFKFTQAMLEGRHIELYNHGRMARDFTYIDDIVESLRRVLDKPPQPLDGQAPCQLFNIGRGEPVRLLHFVERLETALGIEALRNYLPFQPGDVHETWADVTALARWIGFSPCTPLEQGVQAFVDWYRDFYPAQSRQLLPELR</sequence>
<accession>A0A5R8ZH20</accession>
<feature type="domain" description="NAD-dependent epimerase/dehydratase" evidence="2">
    <location>
        <begin position="3"/>
        <end position="241"/>
    </location>
</feature>
<keyword evidence="1" id="KW-0520">NAD</keyword>
<dbReference type="AlphaFoldDB" id="A0A5R8ZH20"/>
<evidence type="ECO:0000256" key="1">
    <source>
        <dbReference type="ARBA" id="ARBA00023027"/>
    </source>
</evidence>
<reference evidence="3 4" key="1">
    <citation type="submission" date="2019-05" db="EMBL/GenBank/DDBJ databases">
        <title>Pseudomonas sp. SC006 isolated from lettuce that can produce HBGAs.</title>
        <authorList>
            <person name="Wang D."/>
            <person name="Liao N."/>
            <person name="Liu D."/>
            <person name="Zhang Z."/>
            <person name="Zou S."/>
        </authorList>
    </citation>
    <scope>NUCLEOTIDE SEQUENCE [LARGE SCALE GENOMIC DNA]</scope>
    <source>
        <strain evidence="3 4">SC006</strain>
    </source>
</reference>
<dbReference type="InterPro" id="IPR001509">
    <property type="entry name" value="Epimerase_deHydtase"/>
</dbReference>
<dbReference type="PANTHER" id="PTHR43574">
    <property type="entry name" value="EPIMERASE-RELATED"/>
    <property type="match status" value="1"/>
</dbReference>
<dbReference type="RefSeq" id="WP_138217694.1">
    <property type="nucleotide sequence ID" value="NZ_VAUO01000001.1"/>
</dbReference>
<dbReference type="CDD" id="cd05253">
    <property type="entry name" value="UDP_GE_SDE_e"/>
    <property type="match status" value="1"/>
</dbReference>
<dbReference type="Gene3D" id="3.40.50.720">
    <property type="entry name" value="NAD(P)-binding Rossmann-like Domain"/>
    <property type="match status" value="1"/>
</dbReference>
<dbReference type="InterPro" id="IPR036291">
    <property type="entry name" value="NAD(P)-bd_dom_sf"/>
</dbReference>
<dbReference type="Proteomes" id="UP000309819">
    <property type="component" value="Unassembled WGS sequence"/>
</dbReference>
<evidence type="ECO:0000313" key="3">
    <source>
        <dbReference type="EMBL" id="TLP65062.1"/>
    </source>
</evidence>
<organism evidence="3 4">
    <name type="scientific">Pseudomonas mosselii</name>
    <dbReference type="NCBI Taxonomy" id="78327"/>
    <lineage>
        <taxon>Bacteria</taxon>
        <taxon>Pseudomonadati</taxon>
        <taxon>Pseudomonadota</taxon>
        <taxon>Gammaproteobacteria</taxon>
        <taxon>Pseudomonadales</taxon>
        <taxon>Pseudomonadaceae</taxon>
        <taxon>Pseudomonas</taxon>
    </lineage>
</organism>
<dbReference type="EMBL" id="VAUO01000001">
    <property type="protein sequence ID" value="TLP65062.1"/>
    <property type="molecule type" value="Genomic_DNA"/>
</dbReference>
<name>A0A5R8ZH20_9PSED</name>
<dbReference type="SUPFAM" id="SSF51735">
    <property type="entry name" value="NAD(P)-binding Rossmann-fold domains"/>
    <property type="match status" value="1"/>
</dbReference>
<dbReference type="PRINTS" id="PR01713">
    <property type="entry name" value="NUCEPIMERASE"/>
</dbReference>
<proteinExistence type="predicted"/>
<protein>
    <submittedName>
        <fullName evidence="3">NAD-dependent epimerase</fullName>
    </submittedName>
</protein>
<comment type="caution">
    <text evidence="3">The sequence shown here is derived from an EMBL/GenBank/DDBJ whole genome shotgun (WGS) entry which is preliminary data.</text>
</comment>